<accession>A0A5T1PW57</accession>
<evidence type="ECO:0000313" key="1">
    <source>
        <dbReference type="EMBL" id="EAL3653278.1"/>
    </source>
</evidence>
<protein>
    <submittedName>
        <fullName evidence="1">Transformation system protein</fullName>
    </submittedName>
</protein>
<dbReference type="AlphaFoldDB" id="A0A5T1PW57"/>
<reference evidence="1" key="1">
    <citation type="submission" date="2018-05" db="EMBL/GenBank/DDBJ databases">
        <authorList>
            <consortium name="NARMS: The National Antimicrobial Resistance Monitoring System"/>
        </authorList>
    </citation>
    <scope>NUCLEOTIDE SEQUENCE</scope>
    <source>
        <strain evidence="1">FSIS1607079</strain>
    </source>
</reference>
<name>A0A5T1PW57_CAMJU</name>
<dbReference type="EMBL" id="AACNQD010000003">
    <property type="protein sequence ID" value="EAL3653278.1"/>
    <property type="molecule type" value="Genomic_DNA"/>
</dbReference>
<organism evidence="1">
    <name type="scientific">Campylobacter jejuni</name>
    <dbReference type="NCBI Taxonomy" id="197"/>
    <lineage>
        <taxon>Bacteria</taxon>
        <taxon>Pseudomonadati</taxon>
        <taxon>Campylobacterota</taxon>
        <taxon>Epsilonproteobacteria</taxon>
        <taxon>Campylobacterales</taxon>
        <taxon>Campylobacteraceae</taxon>
        <taxon>Campylobacter</taxon>
    </lineage>
</organism>
<sequence>MFSATLCFSTLFAQDNFEEYFKLIDKENRINFNTLQNPFVNPTFEKLRHIKITAIMLDKVKIYDRWYKKGDMIDDAIIYEINTKEIKFQYDNLEIAIQINKNDKININ</sequence>
<gene>
    <name evidence="1" type="ORF">BED78_01635</name>
</gene>
<comment type="caution">
    <text evidence="1">The sequence shown here is derived from an EMBL/GenBank/DDBJ whole genome shotgun (WGS) entry which is preliminary data.</text>
</comment>
<proteinExistence type="predicted"/>